<proteinExistence type="predicted"/>
<evidence type="ECO:0000313" key="1">
    <source>
        <dbReference type="EMBL" id="CAD7680690.1"/>
    </source>
</evidence>
<gene>
    <name evidence="1" type="ORF">NYPRO_LOCUS13482</name>
</gene>
<name>A0A811YW76_NYCPR</name>
<keyword evidence="2" id="KW-1185">Reference proteome</keyword>
<comment type="caution">
    <text evidence="1">The sequence shown here is derived from an EMBL/GenBank/DDBJ whole genome shotgun (WGS) entry which is preliminary data.</text>
</comment>
<dbReference type="EMBL" id="CAJHUB010000749">
    <property type="protein sequence ID" value="CAD7680690.1"/>
    <property type="molecule type" value="Genomic_DNA"/>
</dbReference>
<organism evidence="1 2">
    <name type="scientific">Nyctereutes procyonoides</name>
    <name type="common">Raccoon dog</name>
    <name type="synonym">Canis procyonoides</name>
    <dbReference type="NCBI Taxonomy" id="34880"/>
    <lineage>
        <taxon>Eukaryota</taxon>
        <taxon>Metazoa</taxon>
        <taxon>Chordata</taxon>
        <taxon>Craniata</taxon>
        <taxon>Vertebrata</taxon>
        <taxon>Euteleostomi</taxon>
        <taxon>Mammalia</taxon>
        <taxon>Eutheria</taxon>
        <taxon>Laurasiatheria</taxon>
        <taxon>Carnivora</taxon>
        <taxon>Caniformia</taxon>
        <taxon>Canidae</taxon>
        <taxon>Nyctereutes</taxon>
    </lineage>
</organism>
<evidence type="ECO:0000313" key="2">
    <source>
        <dbReference type="Proteomes" id="UP000645828"/>
    </source>
</evidence>
<dbReference type="AlphaFoldDB" id="A0A811YW76"/>
<protein>
    <submittedName>
        <fullName evidence="1">(raccoon dog) hypothetical protein</fullName>
    </submittedName>
</protein>
<sequence>MVTPLVMGSHAQRLRASPSSVSRAMAGRTARWQVDKEQHWPLTALSGRPGARFLQGFPGHLGVREPCRPMPLPIRTSSSSSCILAGQDIWLDYYREDFHQPLEFLSLRKLLAFMGLNMPGSDLENRAQRYLERFSYLELVELDDEDEEDWGGRAGDRVGHTDPASVQLGREHRVGSHPIPTGCSLGRPPRALALTHVERWEECP</sequence>
<reference evidence="1" key="1">
    <citation type="submission" date="2020-12" db="EMBL/GenBank/DDBJ databases">
        <authorList>
            <consortium name="Molecular Ecology Group"/>
        </authorList>
    </citation>
    <scope>NUCLEOTIDE SEQUENCE</scope>
    <source>
        <strain evidence="1">TBG_1078</strain>
    </source>
</reference>
<accession>A0A811YW76</accession>
<dbReference type="Proteomes" id="UP000645828">
    <property type="component" value="Unassembled WGS sequence"/>
</dbReference>